<dbReference type="InterPro" id="IPR000048">
    <property type="entry name" value="IQ_motif_EF-hand-BS"/>
</dbReference>
<dbReference type="GO" id="GO:0051301">
    <property type="term" value="P:cell division"/>
    <property type="evidence" value="ECO:0007669"/>
    <property type="project" value="UniProtKB-KW"/>
</dbReference>
<dbReference type="GO" id="GO:0005737">
    <property type="term" value="C:cytoplasm"/>
    <property type="evidence" value="ECO:0007669"/>
    <property type="project" value="UniProtKB-SubCell"/>
</dbReference>
<evidence type="ECO:0000256" key="3">
    <source>
        <dbReference type="ARBA" id="ARBA00022490"/>
    </source>
</evidence>
<keyword evidence="6" id="KW-0677">Repeat</keyword>
<feature type="domain" description="Calponin-homology (CH)" evidence="13">
    <location>
        <begin position="800"/>
        <end position="936"/>
    </location>
</feature>
<sequence length="3311" mass="389154">DRFPASARGFSLEQRRFSVQSGQRIFISVTWTPLEEGKVRELVTFVINGIVKHQAVLLGVAEQPLKKKKSLWDTIKKKNIAETSASIKVKKRNSKVKNVNKTFQVSQKVDRLRSPLQSCENQNTMQNSTSPGNDSFVGSENKLPISPITPVLEEHHDTVCTPLSMRRSTTFSDIAAAVNEELLPEIDSYNIKKFVDNHNELKSESAYSSSGLEKPLISNNELILNCTISPVCTPEPSASVPILSTRRILSPDSFVNDSYQVDVDIIEQSVPFLSPDQFVKDSLSDIQSKTPKPEAALIASTKETYVMKKCLPPKWKKNGDRETKTQVHVEHVLNEVFESHNVEPQVLHCNKPKENHFSFPSTEELQTLTSSQAEQPKKRTVLSATVIKNKPDPAEGRRMETLQPKSKKCLNSAIMECENVVPVYTKAEISKHLPVIGPVSAGSKCHNDEVSSSPTGSTSLCRKRKSETCREKVTVTGPVYVEEVERKRALTSITDNKMHTTMRPPGFKPTNRERIGLKKKAGSSLQRASKTTNRISKPIAGLAQSHLTFVKPLKTVIPRHPMPFAAKNMFYDERWKEKQQRGFTWWLNFVLTPDDFNVRTNTSQVNAAALILGEENHHKTSVPKAPTKDEVSLKAYTARRRLNKLRRDACRLFTCETMVKAIKKLEVEIETRRLLVRRDRHLWKDVGERQKVLNWLLSYNPLWLRIGLETVYGELITLESNSDVMGLAIFILNRLLWNPDIAAEYRHPTVPHLYREGHEEALSKFTLKKLLLLVCFLDCAKQSRLIDHDPCLFCKDAEFKTSKDILLAFSRDFLSGEGDLSRHLGFLGLPVSHIQTPLDEFDFAVTNLAVDLQCGIRLVRAMELLTKDWSLSKQLRVPAISRLQKMHNVDIVLNVLKERGIHLKDDSGASIDCRDIVDRHRERTLALLWKIVFAFQVDVFLNVEQLKEEIKFLKNAHKIKTQLGALKLFSNCCRIQEDNSSSSSPQNYSENVKLLMAWVNAVCGFYNIKVENFTVCFSDGRVLCHLIHHYHPRYVHLEAICHRTTQTVECSRTHMVGLNSSSSSSSESDTSLNVMEGTFDQILYKELLDNEKKNFQLINTAVSDLGGIPAMIHHSDMSNTIPDEKVVITYLSFLCSRLLDLRQETRAARLIQSAWRKYRLKRELKLSQERDRAARIIQKYAINFLSCQRILKKDSAAIFIQKHWRRYLARMNFLNQKKTKLEETRTKSATVIQAYWRRYSARKRYLQLRYYVIFVQARIRMVMSVAAYKRIVWATVTIQSHLRASKLAKEDRQRYEILKSSALTIQSAFRRWRKRKIQQKIRATLVLQTYFRKWQSSKLAKRKRAALVMQSWYRMHRDLKRYLHIKQSVVKIQAWYRCQIARRIYQERRAQIVTIQQYYRAYKLGKNERENYLQKRAAVIVLQAVFRGMKARTLYRQTKAACVVQSLWRMRQEKLRFLRLKKYVTILQSHVRKYQQVKRYKEMKNAASVIQAWYRACVTSKKAASSFQRIRLATIVLQSAYRGRKARKEAHLLRSVIKIQSSYCAYVVRKKFKNLRDATVKIQAFVKMRQARRHYCALMETTLYVQQRYRSHRYALQLKEDYRKLKGACIRIQAVVRGYLVRKQIQSWRETAIFLQAQYRMRRDRTRYLVIYSAAVVIQKHYRAYQKQLCQRQEFLQVKKAAVCLQAAYRGYKARKMLKLEYRAAIKIQTAFRAHAVRMKYQAVIQASIVIQRWYRTCKTSNRQRLAFLMTRAAVLSLQAAFRGWQVRKQIWRQRAAATAIQSAFRKFIALKRFRLMNHAVLIIQKHYRAIVIGQKQRQEYVELRNCVVHLQAIWRGKMVRKRIQKKHNLATIIQSYYRMHVNQLKFKKLRQSTLVIQRCFRAYCMKKNQRALYLKTKAAALVLQSAYRGMTVRKRLRKLSKAATTIQAAFKSYLVKKDYARLRSAAIVVQRHYRAVIHAKWQKQKYLSLKTAAVKMQSIYRGVKVRRQIHCMHQAAICVQAMFKMHRINIRYRAMRMAAIIIQRQYRAFCLGKVQRKKYLELRKSSIILQAACRGMKVRQDLKTMHQSAAMIQSYYRMHKQQRDFRSLLLATRRIQQWFRACKERNTQVHNYMIVRSATLCLQAAFRGMKTRRLIRTMNESAELIQRRFRTFLERKHFISLRAAAIVIQRKYRATKLAKIQREKYLSFRNAAVIIQSAYRGFVVRQKMQQMHRAVTVIQATLRMRKTYISYQALRLASVIIQQRYRAYREGKRVREIHLKQYNSVLILQAAYRGMKTRCFLKKRHEAALIIQRNYRMYRQYRHYRKIQWATQLIQKRYRANNLRNIAVQRYSSFKKAVICIQKAFRNMRIKKRLQEIDCAAIVVQKNFKAFRERQRYLSLKAATLVFQRRYRALILSRQHTQEYLQLRRATVRIQAVYRGIRVRKSIEHMHLAASTIQSAYKMHRNRRSYENMRIAAIAIQNYYRSYVKGKNQQKEYLTIKKSALVIQASYRGMKERQKLKIMHASAIVIQSSYRMYIQHRYYKQLCWAVRVIQQRFRAKVAKEATMENYAKIKKAIICLQSSFRAKKARQLYKTNVAALRIQSFFRMHVERKRFLEKKAAAIMIQSVFRCQRTRTRYKLIRNSIVAIQRWYRTCHKAHLQKAEYSVQRQAIVIIQSACRGMKARKIAREIRAARKIQSFLWMAVYRRKFIQLKTAAITLQAYYLMHKTKSQYASYKKAAVVLQRWYRSHLIVKCQRMTYLQTRKKIIIVQARVRGFIEKKRFHKIKESTIKIQASYRGSKARQWANKMRAAQIIQAWFRGYKARKEYASVVKAVCVIQSHFKTKRQRTWFLKMKLSALTLQRRWRATLTARMVQLQFLATKNAVVKIQLAYRQYRARRLLRKVSAAVIIQKHLRAWQEGRLQFMKYNKTRRAIIKLQAFIRGYLVRKKISEQKQKKRLLYFIAAAYHHVSAIKIQRAYRIHLILKLAQNQISSVLIIQRWFRAKMQQKRFLRDYQRIIQLQRMIRAWLNHRNDAATVIQRNVRRFLACRRNRKFAVGIIKLQALWRGYSWRKSNDTAKTKALRRSLEKANEKSREENKLCNRTAIAIEYLLKYKHLSYILAALKHLEVVTRLSPLCCENMVQSRAIFTIFVLIRSCNRSVPCMDVIRYSIQVLLNVSKYERTTQAVYEVENSIDTLLDLLQMYRGKAGDKISEKGGSIFTKTCCLLAILSKDSKRALEIRSLPRAVTCIQSLYKLTARKCKMDAERTLMKQKTNTLISGTSLIPVTPLRIKTVSRIKPDWVLRKDNMQEIVDPLQAILMVMDTLGIASY</sequence>
<dbReference type="FunFam" id="1.20.5.190:FF:000009">
    <property type="entry name" value="Abnormal spindle-like microcephaly-associated protein homolog"/>
    <property type="match status" value="4"/>
</dbReference>
<dbReference type="SMART" id="SM00033">
    <property type="entry name" value="CH"/>
    <property type="match status" value="2"/>
</dbReference>
<name>A0A7K9UVD1_ANSSE</name>
<dbReference type="InterPro" id="IPR031549">
    <property type="entry name" value="ASH"/>
</dbReference>
<evidence type="ECO:0000256" key="11">
    <source>
        <dbReference type="ARBA" id="ARBA00023306"/>
    </source>
</evidence>
<feature type="non-terminal residue" evidence="14">
    <location>
        <position position="3311"/>
    </location>
</feature>
<dbReference type="GO" id="GO:0051295">
    <property type="term" value="P:establishment of meiotic spindle localization"/>
    <property type="evidence" value="ECO:0007669"/>
    <property type="project" value="TreeGrafter"/>
</dbReference>
<dbReference type="OrthoDB" id="2148418at2759"/>
<dbReference type="Proteomes" id="UP000567872">
    <property type="component" value="Unassembled WGS sequence"/>
</dbReference>
<dbReference type="Pfam" id="PF00612">
    <property type="entry name" value="IQ"/>
    <property type="match status" value="33"/>
</dbReference>
<evidence type="ECO:0000256" key="8">
    <source>
        <dbReference type="ARBA" id="ARBA00022860"/>
    </source>
</evidence>
<feature type="domain" description="Calponin-homology (CH)" evidence="13">
    <location>
        <begin position="989"/>
        <end position="1139"/>
    </location>
</feature>
<dbReference type="FunFam" id="1.20.5.190:FF:000030">
    <property type="entry name" value="Abnormal spindle-like microcephaly-associated protein homolog"/>
    <property type="match status" value="1"/>
</dbReference>
<dbReference type="EMBL" id="VXAA01001784">
    <property type="protein sequence ID" value="NXI64448.1"/>
    <property type="molecule type" value="Genomic_DNA"/>
</dbReference>
<dbReference type="PROSITE" id="PS50021">
    <property type="entry name" value="CH"/>
    <property type="match status" value="2"/>
</dbReference>
<evidence type="ECO:0000256" key="7">
    <source>
        <dbReference type="ARBA" id="ARBA00022776"/>
    </source>
</evidence>
<keyword evidence="15" id="KW-1185">Reference proteome</keyword>
<gene>
    <name evidence="14" type="primary">Aspm</name>
    <name evidence="14" type="ORF">ANSSEM_R11698</name>
</gene>
<evidence type="ECO:0000256" key="10">
    <source>
        <dbReference type="ARBA" id="ARBA00023242"/>
    </source>
</evidence>
<dbReference type="PANTHER" id="PTHR22706:SF1">
    <property type="entry name" value="ASSEMBLY FACTOR FOR SPINDLE MICROTUBULES"/>
    <property type="match status" value="1"/>
</dbReference>
<accession>A0A7K9UVD1</accession>
<dbReference type="PROSITE" id="PS50096">
    <property type="entry name" value="IQ"/>
    <property type="match status" value="38"/>
</dbReference>
<comment type="caution">
    <text evidence="14">The sequence shown here is derived from an EMBL/GenBank/DDBJ whole genome shotgun (WGS) entry which is preliminary data.</text>
</comment>
<keyword evidence="5" id="KW-0132">Cell division</keyword>
<evidence type="ECO:0000259" key="13">
    <source>
        <dbReference type="PROSITE" id="PS50021"/>
    </source>
</evidence>
<feature type="non-terminal residue" evidence="14">
    <location>
        <position position="1"/>
    </location>
</feature>
<dbReference type="PANTHER" id="PTHR22706">
    <property type="entry name" value="ASSEMBLY FACTOR FOR SPINDLE MICROTUBULES"/>
    <property type="match status" value="1"/>
</dbReference>
<evidence type="ECO:0000313" key="14">
    <source>
        <dbReference type="EMBL" id="NXI64448.1"/>
    </source>
</evidence>
<dbReference type="GO" id="GO:0005634">
    <property type="term" value="C:nucleus"/>
    <property type="evidence" value="ECO:0007669"/>
    <property type="project" value="UniProtKB-SubCell"/>
</dbReference>
<keyword evidence="9" id="KW-0175">Coiled coil</keyword>
<keyword evidence="7" id="KW-0498">Mitosis</keyword>
<dbReference type="CDD" id="cd21224">
    <property type="entry name" value="CH_ASPM_rpt2"/>
    <property type="match status" value="1"/>
</dbReference>
<feature type="region of interest" description="Disordered" evidence="12">
    <location>
        <begin position="443"/>
        <end position="467"/>
    </location>
</feature>
<dbReference type="SUPFAM" id="SSF47576">
    <property type="entry name" value="Calponin-homology domain, CH-domain"/>
    <property type="match status" value="1"/>
</dbReference>
<dbReference type="FunFam" id="1.20.5.190:FF:000008">
    <property type="entry name" value="Abnormal spindle-like microcephaly-associated protein homolog"/>
    <property type="match status" value="5"/>
</dbReference>
<protein>
    <submittedName>
        <fullName evidence="14">ASPM protein</fullName>
    </submittedName>
</protein>
<dbReference type="Gene3D" id="1.10.418.10">
    <property type="entry name" value="Calponin-like domain"/>
    <property type="match status" value="2"/>
</dbReference>
<evidence type="ECO:0000256" key="4">
    <source>
        <dbReference type="ARBA" id="ARBA00022553"/>
    </source>
</evidence>
<dbReference type="Pfam" id="PF00307">
    <property type="entry name" value="CH"/>
    <property type="match status" value="1"/>
</dbReference>
<proteinExistence type="predicted"/>
<dbReference type="Pfam" id="PF15780">
    <property type="entry name" value="ASH"/>
    <property type="match status" value="1"/>
</dbReference>
<organism evidence="14 15">
    <name type="scientific">Anseranas semipalmata</name>
    <name type="common">Magpie goose</name>
    <name type="synonym">Anas semipalmata</name>
    <dbReference type="NCBI Taxonomy" id="8851"/>
    <lineage>
        <taxon>Eukaryota</taxon>
        <taxon>Metazoa</taxon>
        <taxon>Chordata</taxon>
        <taxon>Craniata</taxon>
        <taxon>Vertebrata</taxon>
        <taxon>Euteleostomi</taxon>
        <taxon>Archelosauria</taxon>
        <taxon>Archosauria</taxon>
        <taxon>Dinosauria</taxon>
        <taxon>Saurischia</taxon>
        <taxon>Theropoda</taxon>
        <taxon>Coelurosauria</taxon>
        <taxon>Aves</taxon>
        <taxon>Neognathae</taxon>
        <taxon>Galloanserae</taxon>
        <taxon>Anseriformes</taxon>
        <taxon>Anseranatidae</taxon>
        <taxon>Anseranas</taxon>
    </lineage>
</organism>
<keyword evidence="3" id="KW-0963">Cytoplasm</keyword>
<dbReference type="CDD" id="cd23767">
    <property type="entry name" value="IQCD"/>
    <property type="match status" value="1"/>
</dbReference>
<reference evidence="14 15" key="1">
    <citation type="submission" date="2019-09" db="EMBL/GenBank/DDBJ databases">
        <title>Bird 10,000 Genomes (B10K) Project - Family phase.</title>
        <authorList>
            <person name="Zhang G."/>
        </authorList>
    </citation>
    <scope>NUCLEOTIDE SEQUENCE [LARGE SCALE GENOMIC DNA]</scope>
    <source>
        <strain evidence="14">B10K-DU-001-57</strain>
        <tissue evidence="14">Muscle</tissue>
    </source>
</reference>
<keyword evidence="8" id="KW-0112">Calmodulin-binding</keyword>
<evidence type="ECO:0000256" key="1">
    <source>
        <dbReference type="ARBA" id="ARBA00004123"/>
    </source>
</evidence>
<dbReference type="CDD" id="cd21223">
    <property type="entry name" value="CH_ASPM_rpt1"/>
    <property type="match status" value="1"/>
</dbReference>
<evidence type="ECO:0000313" key="15">
    <source>
        <dbReference type="Proteomes" id="UP000567872"/>
    </source>
</evidence>
<evidence type="ECO:0000256" key="12">
    <source>
        <dbReference type="SAM" id="MobiDB-lite"/>
    </source>
</evidence>
<comment type="subcellular location">
    <subcellularLocation>
        <location evidence="2">Cytoplasm</location>
    </subcellularLocation>
    <subcellularLocation>
        <location evidence="1">Nucleus</location>
    </subcellularLocation>
</comment>
<keyword evidence="10" id="KW-0539">Nucleus</keyword>
<dbReference type="GO" id="GO:0000922">
    <property type="term" value="C:spindle pole"/>
    <property type="evidence" value="ECO:0007669"/>
    <property type="project" value="TreeGrafter"/>
</dbReference>
<dbReference type="GO" id="GO:0000278">
    <property type="term" value="P:mitotic cell cycle"/>
    <property type="evidence" value="ECO:0007669"/>
    <property type="project" value="TreeGrafter"/>
</dbReference>
<evidence type="ECO:0000256" key="2">
    <source>
        <dbReference type="ARBA" id="ARBA00004496"/>
    </source>
</evidence>
<dbReference type="GO" id="GO:0005516">
    <property type="term" value="F:calmodulin binding"/>
    <property type="evidence" value="ECO:0007669"/>
    <property type="project" value="UniProtKB-KW"/>
</dbReference>
<dbReference type="InterPro" id="IPR001715">
    <property type="entry name" value="CH_dom"/>
</dbReference>
<evidence type="ECO:0000256" key="9">
    <source>
        <dbReference type="ARBA" id="ARBA00023054"/>
    </source>
</evidence>
<keyword evidence="4" id="KW-0597">Phosphoprotein</keyword>
<dbReference type="FunFam" id="1.10.418.10:FF:000051">
    <property type="entry name" value="Abnormal spindle-like microcephaly-associated protein homolog"/>
    <property type="match status" value="1"/>
</dbReference>
<keyword evidence="11" id="KW-0131">Cell cycle</keyword>
<feature type="compositionally biased region" description="Polar residues" evidence="12">
    <location>
        <begin position="450"/>
        <end position="460"/>
    </location>
</feature>
<dbReference type="Gene3D" id="1.20.5.190">
    <property type="match status" value="31"/>
</dbReference>
<dbReference type="InterPro" id="IPR027417">
    <property type="entry name" value="P-loop_NTPase"/>
</dbReference>
<evidence type="ECO:0000256" key="5">
    <source>
        <dbReference type="ARBA" id="ARBA00022618"/>
    </source>
</evidence>
<dbReference type="SMART" id="SM00015">
    <property type="entry name" value="IQ"/>
    <property type="match status" value="63"/>
</dbReference>
<evidence type="ECO:0000256" key="6">
    <source>
        <dbReference type="ARBA" id="ARBA00022737"/>
    </source>
</evidence>
<dbReference type="FunFam" id="1.20.5.190:FF:000059">
    <property type="entry name" value="Abnormal spindle-like microcephaly-associated protein homolog"/>
    <property type="match status" value="1"/>
</dbReference>
<dbReference type="InterPro" id="IPR051185">
    <property type="entry name" value="ASPM"/>
</dbReference>
<dbReference type="SUPFAM" id="SSF52540">
    <property type="entry name" value="P-loop containing nucleoside triphosphate hydrolases"/>
    <property type="match status" value="14"/>
</dbReference>
<dbReference type="GO" id="GO:0007051">
    <property type="term" value="P:spindle organization"/>
    <property type="evidence" value="ECO:0007669"/>
    <property type="project" value="UniProtKB-ARBA"/>
</dbReference>
<dbReference type="InterPro" id="IPR036872">
    <property type="entry name" value="CH_dom_sf"/>
</dbReference>